<accession>A0A8T0TW99</accession>
<keyword evidence="3" id="KW-1185">Reference proteome</keyword>
<evidence type="ECO:0000313" key="3">
    <source>
        <dbReference type="Proteomes" id="UP000823388"/>
    </source>
</evidence>
<reference evidence="2" key="1">
    <citation type="submission" date="2020-05" db="EMBL/GenBank/DDBJ databases">
        <title>WGS assembly of Panicum virgatum.</title>
        <authorList>
            <person name="Lovell J.T."/>
            <person name="Jenkins J."/>
            <person name="Shu S."/>
            <person name="Juenger T.E."/>
            <person name="Schmutz J."/>
        </authorList>
    </citation>
    <scope>NUCLEOTIDE SEQUENCE</scope>
    <source>
        <strain evidence="2">AP13</strain>
    </source>
</reference>
<dbReference type="EMBL" id="CM029042">
    <property type="protein sequence ID" value="KAG2616211.1"/>
    <property type="molecule type" value="Genomic_DNA"/>
</dbReference>
<gene>
    <name evidence="2" type="ORF">PVAP13_3NG181092</name>
</gene>
<evidence type="ECO:0000256" key="1">
    <source>
        <dbReference type="SAM" id="MobiDB-lite"/>
    </source>
</evidence>
<proteinExistence type="predicted"/>
<feature type="region of interest" description="Disordered" evidence="1">
    <location>
        <begin position="1"/>
        <end position="23"/>
    </location>
</feature>
<protein>
    <submittedName>
        <fullName evidence="2">Uncharacterized protein</fullName>
    </submittedName>
</protein>
<organism evidence="2 3">
    <name type="scientific">Panicum virgatum</name>
    <name type="common">Blackwell switchgrass</name>
    <dbReference type="NCBI Taxonomy" id="38727"/>
    <lineage>
        <taxon>Eukaryota</taxon>
        <taxon>Viridiplantae</taxon>
        <taxon>Streptophyta</taxon>
        <taxon>Embryophyta</taxon>
        <taxon>Tracheophyta</taxon>
        <taxon>Spermatophyta</taxon>
        <taxon>Magnoliopsida</taxon>
        <taxon>Liliopsida</taxon>
        <taxon>Poales</taxon>
        <taxon>Poaceae</taxon>
        <taxon>PACMAD clade</taxon>
        <taxon>Panicoideae</taxon>
        <taxon>Panicodae</taxon>
        <taxon>Paniceae</taxon>
        <taxon>Panicinae</taxon>
        <taxon>Panicum</taxon>
        <taxon>Panicum sect. Hiantes</taxon>
    </lineage>
</organism>
<sequence length="70" mass="7850">MVNDDPLDGENPRAHTANSIHDNKRDQMFNLFSSHDQYIKMTVFDFVIQTATKSSSRPRLQGQASTVAPA</sequence>
<dbReference type="Proteomes" id="UP000823388">
    <property type="component" value="Chromosome 3N"/>
</dbReference>
<evidence type="ECO:0000313" key="2">
    <source>
        <dbReference type="EMBL" id="KAG2616211.1"/>
    </source>
</evidence>
<name>A0A8T0TW99_PANVG</name>
<comment type="caution">
    <text evidence="2">The sequence shown here is derived from an EMBL/GenBank/DDBJ whole genome shotgun (WGS) entry which is preliminary data.</text>
</comment>
<dbReference type="AlphaFoldDB" id="A0A8T0TW99"/>